<feature type="transmembrane region" description="Helical" evidence="6">
    <location>
        <begin position="49"/>
        <end position="71"/>
    </location>
</feature>
<gene>
    <name evidence="7" type="ORF">H5P30_10840</name>
</gene>
<comment type="subcellular location">
    <subcellularLocation>
        <location evidence="1">Cell membrane</location>
        <topology evidence="1">Multi-pass membrane protein</topology>
    </subcellularLocation>
</comment>
<feature type="transmembrane region" description="Helical" evidence="6">
    <location>
        <begin position="158"/>
        <end position="176"/>
    </location>
</feature>
<comment type="caution">
    <text evidence="7">The sequence shown here is derived from an EMBL/GenBank/DDBJ whole genome shotgun (WGS) entry which is preliminary data.</text>
</comment>
<evidence type="ECO:0000256" key="5">
    <source>
        <dbReference type="ARBA" id="ARBA00023136"/>
    </source>
</evidence>
<evidence type="ECO:0000256" key="1">
    <source>
        <dbReference type="ARBA" id="ARBA00004651"/>
    </source>
</evidence>
<feature type="transmembrane region" description="Helical" evidence="6">
    <location>
        <begin position="92"/>
        <end position="114"/>
    </location>
</feature>
<evidence type="ECO:0000256" key="2">
    <source>
        <dbReference type="ARBA" id="ARBA00022475"/>
    </source>
</evidence>
<dbReference type="EMBL" id="JACHVA010000083">
    <property type="protein sequence ID" value="MBC2602274.1"/>
    <property type="molecule type" value="Genomic_DNA"/>
</dbReference>
<dbReference type="GO" id="GO:0005886">
    <property type="term" value="C:plasma membrane"/>
    <property type="evidence" value="ECO:0007669"/>
    <property type="project" value="UniProtKB-SubCell"/>
</dbReference>
<feature type="transmembrane region" description="Helical" evidence="6">
    <location>
        <begin position="12"/>
        <end position="37"/>
    </location>
</feature>
<proteinExistence type="predicted"/>
<dbReference type="Pfam" id="PF12679">
    <property type="entry name" value="ABC2_membrane_2"/>
    <property type="match status" value="1"/>
</dbReference>
<dbReference type="PANTHER" id="PTHR30294">
    <property type="entry name" value="MEMBRANE COMPONENT OF ABC TRANSPORTER YHHJ-RELATED"/>
    <property type="match status" value="1"/>
</dbReference>
<name>A0A7X1AYT5_9BACT</name>
<dbReference type="PANTHER" id="PTHR30294:SF29">
    <property type="entry name" value="MULTIDRUG ABC TRANSPORTER PERMEASE YBHS-RELATED"/>
    <property type="match status" value="1"/>
</dbReference>
<feature type="transmembrane region" description="Helical" evidence="6">
    <location>
        <begin position="214"/>
        <end position="235"/>
    </location>
</feature>
<keyword evidence="8" id="KW-1185">Reference proteome</keyword>
<keyword evidence="3 6" id="KW-0812">Transmembrane</keyword>
<evidence type="ECO:0000256" key="6">
    <source>
        <dbReference type="SAM" id="Phobius"/>
    </source>
</evidence>
<sequence length="238" mass="26289">MRAVFLREFYGYFRTPVAWVFLSVFLIASVGLPWFLGDFFESNDASLRIVFRFLPWIYLFLIPAVGMRLWSEEKKTGTIELLLTYPVSLNQAIFGKFLAGWLFIGLALLLTFPMPLTVAYLGNPDWGVMASGYLGAFLMAGAYLGICSACSSLTANSVISFVLGLMACLLLVLLGWNVFGDLLLSLSLPVAAVDFLGGFGILPRFQPLIDGILTLADLVYFLSIAFFALCLNRVVLSR</sequence>
<dbReference type="Proteomes" id="UP000525652">
    <property type="component" value="Unassembled WGS sequence"/>
</dbReference>
<dbReference type="AlphaFoldDB" id="A0A7X1AYT5"/>
<keyword evidence="2" id="KW-1003">Cell membrane</keyword>
<reference evidence="7 8" key="1">
    <citation type="submission" date="2020-07" db="EMBL/GenBank/DDBJ databases">
        <authorList>
            <person name="Feng X."/>
        </authorList>
    </citation>
    <scope>NUCLEOTIDE SEQUENCE [LARGE SCALE GENOMIC DNA]</scope>
    <source>
        <strain evidence="7 8">JCM14086</strain>
    </source>
</reference>
<evidence type="ECO:0000256" key="3">
    <source>
        <dbReference type="ARBA" id="ARBA00022692"/>
    </source>
</evidence>
<feature type="transmembrane region" description="Helical" evidence="6">
    <location>
        <begin position="126"/>
        <end position="146"/>
    </location>
</feature>
<evidence type="ECO:0000313" key="8">
    <source>
        <dbReference type="Proteomes" id="UP000525652"/>
    </source>
</evidence>
<evidence type="ECO:0000313" key="7">
    <source>
        <dbReference type="EMBL" id="MBC2602274.1"/>
    </source>
</evidence>
<organism evidence="7 8">
    <name type="scientific">Puniceicoccus vermicola</name>
    <dbReference type="NCBI Taxonomy" id="388746"/>
    <lineage>
        <taxon>Bacteria</taxon>
        <taxon>Pseudomonadati</taxon>
        <taxon>Verrucomicrobiota</taxon>
        <taxon>Opitutia</taxon>
        <taxon>Puniceicoccales</taxon>
        <taxon>Puniceicoccaceae</taxon>
        <taxon>Puniceicoccus</taxon>
    </lineage>
</organism>
<accession>A0A7X1AYT5</accession>
<dbReference type="InterPro" id="IPR051449">
    <property type="entry name" value="ABC-2_transporter_component"/>
</dbReference>
<keyword evidence="4 6" id="KW-1133">Transmembrane helix</keyword>
<dbReference type="RefSeq" id="WP_185692971.1">
    <property type="nucleotide sequence ID" value="NZ_JACHVA010000083.1"/>
</dbReference>
<keyword evidence="5 6" id="KW-0472">Membrane</keyword>
<evidence type="ECO:0000256" key="4">
    <source>
        <dbReference type="ARBA" id="ARBA00022989"/>
    </source>
</evidence>
<dbReference type="GO" id="GO:0140359">
    <property type="term" value="F:ABC-type transporter activity"/>
    <property type="evidence" value="ECO:0007669"/>
    <property type="project" value="InterPro"/>
</dbReference>
<protein>
    <submittedName>
        <fullName evidence="7">ABC transporter permease subunit</fullName>
    </submittedName>
</protein>